<dbReference type="Gene3D" id="2.40.50.140">
    <property type="entry name" value="Nucleic acid-binding proteins"/>
    <property type="match status" value="1"/>
</dbReference>
<dbReference type="KEGG" id="smon:AWR27_13720"/>
<keyword evidence="4" id="KW-1185">Reference proteome</keyword>
<feature type="region of interest" description="Disordered" evidence="1">
    <location>
        <begin position="249"/>
        <end position="274"/>
    </location>
</feature>
<dbReference type="EMBL" id="CP014263">
    <property type="protein sequence ID" value="AQG80282.1"/>
    <property type="molecule type" value="Genomic_DNA"/>
</dbReference>
<organism evidence="3 4">
    <name type="scientific">Spirosoma montaniterrae</name>
    <dbReference type="NCBI Taxonomy" id="1178516"/>
    <lineage>
        <taxon>Bacteria</taxon>
        <taxon>Pseudomonadati</taxon>
        <taxon>Bacteroidota</taxon>
        <taxon>Cytophagia</taxon>
        <taxon>Cytophagales</taxon>
        <taxon>Cytophagaceae</taxon>
        <taxon>Spirosoma</taxon>
    </lineage>
</organism>
<evidence type="ECO:0000313" key="4">
    <source>
        <dbReference type="Proteomes" id="UP000187941"/>
    </source>
</evidence>
<dbReference type="InterPro" id="IPR012340">
    <property type="entry name" value="NA-bd_OB-fold"/>
</dbReference>
<dbReference type="Pfam" id="PF01936">
    <property type="entry name" value="NYN"/>
    <property type="match status" value="1"/>
</dbReference>
<dbReference type="Proteomes" id="UP000187941">
    <property type="component" value="Chromosome"/>
</dbReference>
<protein>
    <submittedName>
        <fullName evidence="3">Cold-shock protein</fullName>
    </submittedName>
</protein>
<reference evidence="3 4" key="1">
    <citation type="submission" date="2016-01" db="EMBL/GenBank/DDBJ databases">
        <authorList>
            <person name="Oliw E.H."/>
        </authorList>
    </citation>
    <scope>NUCLEOTIDE SEQUENCE [LARGE SCALE GENOMIC DNA]</scope>
    <source>
        <strain evidence="3 4">DY10</strain>
    </source>
</reference>
<dbReference type="PROSITE" id="PS51857">
    <property type="entry name" value="CSD_2"/>
    <property type="match status" value="1"/>
</dbReference>
<dbReference type="OrthoDB" id="1466775at2"/>
<dbReference type="PANTHER" id="PTHR35458:SF8">
    <property type="entry name" value="SLR0650 PROTEIN"/>
    <property type="match status" value="1"/>
</dbReference>
<evidence type="ECO:0000259" key="2">
    <source>
        <dbReference type="PROSITE" id="PS51857"/>
    </source>
</evidence>
<evidence type="ECO:0000256" key="1">
    <source>
        <dbReference type="SAM" id="MobiDB-lite"/>
    </source>
</evidence>
<feature type="domain" description="CSD" evidence="2">
    <location>
        <begin position="276"/>
        <end position="338"/>
    </location>
</feature>
<gene>
    <name evidence="3" type="ORF">AWR27_13720</name>
</gene>
<dbReference type="InterPro" id="IPR002059">
    <property type="entry name" value="CSP_DNA-bd"/>
</dbReference>
<name>A0A1P9WY16_9BACT</name>
<dbReference type="GO" id="GO:0003676">
    <property type="term" value="F:nucleic acid binding"/>
    <property type="evidence" value="ECO:0007669"/>
    <property type="project" value="InterPro"/>
</dbReference>
<dbReference type="Gene3D" id="3.40.50.1010">
    <property type="entry name" value="5'-nuclease"/>
    <property type="match status" value="1"/>
</dbReference>
<dbReference type="Pfam" id="PF00313">
    <property type="entry name" value="CSD"/>
    <property type="match status" value="1"/>
</dbReference>
<dbReference type="InterPro" id="IPR047140">
    <property type="entry name" value="LabA"/>
</dbReference>
<dbReference type="AlphaFoldDB" id="A0A1P9WY16"/>
<dbReference type="GO" id="GO:0004540">
    <property type="term" value="F:RNA nuclease activity"/>
    <property type="evidence" value="ECO:0007669"/>
    <property type="project" value="InterPro"/>
</dbReference>
<dbReference type="SUPFAM" id="SSF50249">
    <property type="entry name" value="Nucleic acid-binding proteins"/>
    <property type="match status" value="1"/>
</dbReference>
<evidence type="ECO:0000313" key="3">
    <source>
        <dbReference type="EMBL" id="AQG80282.1"/>
    </source>
</evidence>
<proteinExistence type="predicted"/>
<accession>A0A1P9WY16</accession>
<sequence length="341" mass="39075">MAAVSSKLTRIGVFYDGNYFLHVSNYYNYSHERRSRISISGLHAFIRKQVAEEEGVSDRLCQIVDAHYFRGRLNAHEANQRGNQLFYDRLFDDILMSEGVVTHYLPVKTYQGYRQEKGIDVWLALEAFELAQYKQFDVVVLITSDGDYVPLIRKLNTLGSRVMVLSWDFEFENEQGEKQVTRTSQDLIEEVSYPVAMHQEIDSRSRKNDPVIQNLFVKQQVRPTFTAAPSNTNGGYTNSFSNNYTNGNYNSYGNYGPQGDEPNYNVSDVDDDPEGRKISTIRSLKSGYGFVNFPPNNLFFHYTSLIDTDFNELREGDEVEFTIGQNTEGKDIAIDVQLVRG</sequence>
<dbReference type="RefSeq" id="WP_077131708.1">
    <property type="nucleotide sequence ID" value="NZ_CP014263.1"/>
</dbReference>
<dbReference type="STRING" id="1178516.AWR27_13720"/>
<dbReference type="PANTHER" id="PTHR35458">
    <property type="entry name" value="SLR0755 PROTEIN"/>
    <property type="match status" value="1"/>
</dbReference>
<dbReference type="InterPro" id="IPR021139">
    <property type="entry name" value="NYN"/>
</dbReference>